<dbReference type="EMBL" id="WNWR01000175">
    <property type="protein sequence ID" value="KAE9989655.1"/>
    <property type="molecule type" value="Genomic_DNA"/>
</dbReference>
<name>A0A8H3VKH8_VENIN</name>
<dbReference type="AlphaFoldDB" id="A0A8H3VKH8"/>
<evidence type="ECO:0000256" key="1">
    <source>
        <dbReference type="SAM" id="MobiDB-lite"/>
    </source>
</evidence>
<gene>
    <name evidence="2" type="ORF">EG327_002418</name>
</gene>
<feature type="compositionally biased region" description="Polar residues" evidence="1">
    <location>
        <begin position="23"/>
        <end position="37"/>
    </location>
</feature>
<comment type="caution">
    <text evidence="2">The sequence shown here is derived from an EMBL/GenBank/DDBJ whole genome shotgun (WGS) entry which is preliminary data.</text>
</comment>
<protein>
    <submittedName>
        <fullName evidence="2">Uncharacterized protein</fullName>
    </submittedName>
</protein>
<organism evidence="2 3">
    <name type="scientific">Venturia inaequalis</name>
    <name type="common">Apple scab fungus</name>
    <dbReference type="NCBI Taxonomy" id="5025"/>
    <lineage>
        <taxon>Eukaryota</taxon>
        <taxon>Fungi</taxon>
        <taxon>Dikarya</taxon>
        <taxon>Ascomycota</taxon>
        <taxon>Pezizomycotina</taxon>
        <taxon>Dothideomycetes</taxon>
        <taxon>Pleosporomycetidae</taxon>
        <taxon>Venturiales</taxon>
        <taxon>Venturiaceae</taxon>
        <taxon>Venturia</taxon>
    </lineage>
</organism>
<evidence type="ECO:0000313" key="2">
    <source>
        <dbReference type="EMBL" id="KAE9989655.1"/>
    </source>
</evidence>
<feature type="region of interest" description="Disordered" evidence="1">
    <location>
        <begin position="1"/>
        <end position="130"/>
    </location>
</feature>
<feature type="compositionally biased region" description="Basic and acidic residues" evidence="1">
    <location>
        <begin position="82"/>
        <end position="109"/>
    </location>
</feature>
<accession>A0A8H3VKH8</accession>
<evidence type="ECO:0000313" key="3">
    <source>
        <dbReference type="Proteomes" id="UP000490939"/>
    </source>
</evidence>
<dbReference type="Proteomes" id="UP000490939">
    <property type="component" value="Unassembled WGS sequence"/>
</dbReference>
<reference evidence="2 3" key="1">
    <citation type="submission" date="2019-07" db="EMBL/GenBank/DDBJ databases">
        <title>Venturia inaequalis Genome Resource.</title>
        <authorList>
            <person name="Lichtner F.J."/>
        </authorList>
    </citation>
    <scope>NUCLEOTIDE SEQUENCE [LARGE SCALE GENOMIC DNA]</scope>
    <source>
        <strain evidence="2 3">DMI_063113</strain>
    </source>
</reference>
<sequence>MAQEYKGQNPLDIAKQAEKDMNSLENRTGTGKSSDSGLESGVNEAGAEKFPGGSVTYGSAASGRGDNREIPESEGGYLQDLRAWDEEIPVAKDFEGEGGPEDKQRRYEEDNGGNEDILSNVRQGGETRRP</sequence>
<keyword evidence="3" id="KW-1185">Reference proteome</keyword>
<proteinExistence type="predicted"/>